<keyword evidence="3 7" id="KW-0963">Cytoplasm</keyword>
<dbReference type="Pfam" id="PF23353">
    <property type="entry name" value="BBS2_hp"/>
    <property type="match status" value="1"/>
</dbReference>
<evidence type="ECO:0000256" key="1">
    <source>
        <dbReference type="ARBA" id="ARBA00004138"/>
    </source>
</evidence>
<dbReference type="InterPro" id="IPR029429">
    <property type="entry name" value="BBS2_Mid"/>
</dbReference>
<accession>A0AAN8P468</accession>
<organism evidence="16 17">
    <name type="scientific">Polyplax serrata</name>
    <name type="common">Common mouse louse</name>
    <dbReference type="NCBI Taxonomy" id="468196"/>
    <lineage>
        <taxon>Eukaryota</taxon>
        <taxon>Metazoa</taxon>
        <taxon>Ecdysozoa</taxon>
        <taxon>Arthropoda</taxon>
        <taxon>Hexapoda</taxon>
        <taxon>Insecta</taxon>
        <taxon>Pterygota</taxon>
        <taxon>Neoptera</taxon>
        <taxon>Paraneoptera</taxon>
        <taxon>Psocodea</taxon>
        <taxon>Troctomorpha</taxon>
        <taxon>Phthiraptera</taxon>
        <taxon>Anoplura</taxon>
        <taxon>Polyplacidae</taxon>
        <taxon>Polyplax</taxon>
    </lineage>
</organism>
<dbReference type="PANTHER" id="PTHR32465:SF0">
    <property type="entry name" value="BARDET-BIEDL SYNDROME 2 PROTEIN"/>
    <property type="match status" value="1"/>
</dbReference>
<evidence type="ECO:0000256" key="5">
    <source>
        <dbReference type="ARBA" id="ARBA00023212"/>
    </source>
</evidence>
<dbReference type="GO" id="GO:1905515">
    <property type="term" value="P:non-motile cilium assembly"/>
    <property type="evidence" value="ECO:0007669"/>
    <property type="project" value="InterPro"/>
</dbReference>
<dbReference type="GO" id="GO:0034464">
    <property type="term" value="C:BBSome"/>
    <property type="evidence" value="ECO:0007669"/>
    <property type="project" value="UniProtKB-UniRule"/>
</dbReference>
<evidence type="ECO:0000259" key="15">
    <source>
        <dbReference type="Pfam" id="PF23353"/>
    </source>
</evidence>
<evidence type="ECO:0000259" key="10">
    <source>
        <dbReference type="Pfam" id="PF14781"/>
    </source>
</evidence>
<dbReference type="GO" id="GO:0016020">
    <property type="term" value="C:membrane"/>
    <property type="evidence" value="ECO:0007669"/>
    <property type="project" value="TreeGrafter"/>
</dbReference>
<keyword evidence="8" id="KW-0175">Coiled coil</keyword>
<dbReference type="SUPFAM" id="SSF50978">
    <property type="entry name" value="WD40 repeat-like"/>
    <property type="match status" value="1"/>
</dbReference>
<dbReference type="Pfam" id="PF14781">
    <property type="entry name" value="BBS2_N"/>
    <property type="match status" value="1"/>
</dbReference>
<dbReference type="AlphaFoldDB" id="A0AAN8P468"/>
<dbReference type="InterPro" id="IPR029430">
    <property type="entry name" value="BBS2_N"/>
</dbReference>
<feature type="coiled-coil region" evidence="8">
    <location>
        <begin position="607"/>
        <end position="634"/>
    </location>
</feature>
<keyword evidence="4 7" id="KW-0969">Cilium</keyword>
<feature type="domain" description="BBS2 GAE" evidence="11">
    <location>
        <begin position="412"/>
        <end position="495"/>
    </location>
</feature>
<feature type="region of interest" description="Disordered" evidence="9">
    <location>
        <begin position="1"/>
        <end position="20"/>
    </location>
</feature>
<dbReference type="InterPro" id="IPR055380">
    <property type="entry name" value="BBS2_hp_dom"/>
</dbReference>
<evidence type="ECO:0000259" key="11">
    <source>
        <dbReference type="Pfam" id="PF14782"/>
    </source>
</evidence>
<dbReference type="InterPro" id="IPR029333">
    <property type="entry name" value="BBS2_GAE_dom"/>
</dbReference>
<proteinExistence type="predicted"/>
<feature type="domain" description="BBS2 C-terminal helix bundle" evidence="14">
    <location>
        <begin position="703"/>
        <end position="729"/>
    </location>
</feature>
<dbReference type="InterPro" id="IPR015943">
    <property type="entry name" value="WD40/YVTN_repeat-like_dom_sf"/>
</dbReference>
<dbReference type="PANTHER" id="PTHR32465">
    <property type="entry name" value="BARDET-BIEDL SYNDROME 2 PROTEIN"/>
    <property type="match status" value="1"/>
</dbReference>
<evidence type="ECO:0000313" key="16">
    <source>
        <dbReference type="EMBL" id="KAK6631122.1"/>
    </source>
</evidence>
<sequence length="733" mass="82608">MQNRMQRTCSDTTQKQSRTSKDVIMPTGPIFTFRLDQKIQPGLVTVAKFDNDIPNLVAVTSSNKVHIHNLRNCENRNASNETTRSLNITQPIVGISSVRYDNDDVDLLLICSNNSVFLYNVHLNQDVFTREVQDGGNVVLFGKIGHSEVVLVGGNCSVQGFDKTGTETFWIVTGDNVRSLALVDVDGDGEDELIVGSDDYDIRIFKNEDLTHEITETQVVTHLLNVGDGLFAYTLANGTVGVYERQNRLWRVKSKNQAMCLYKYDINGDGNLELITGWEGGKIDGRHIKTGEVLFKDNFEHTIAGICEEDCTNVGRNDLVVVSVSGEVRVYNPFAPRPMETKKTELTYEQETVRDLLERKQGLLLELKNYECNVKYVNSEVEPDDNQYGAIPAKTRLQTSIGISLGSGSQVPHVEVSMSTNNDTIIRAIIVFAEGIFKGETHVEHPKLSDSSSKLSVSLYPPRDVPIDIHIKALVGYQESKQFHVFELTRQLPRFAMYTVVPTPPMKTSSAVSFTVNERIQRVMLWINRNFLLNQPLNINSSSDLKLYMISLRDERELALTMDQSGRITIKTDNMALAGDLIQSLATYLNLTQLKSNANFPKEEQNCVELLEKLSELESVKNKLNLELSEKSNLIRNLLIRSEDTRLLKDWKLTKRFYEELDELNKGLRRSYEIRVANYCDTVNTVKQLNGIVQKASRLRFGKHKTDPVTLSRNAIATNNAKSLIKAIRTGEA</sequence>
<keyword evidence="6 7" id="KW-0966">Cell projection</keyword>
<feature type="domain" description="BBS2 hairpin" evidence="15">
    <location>
        <begin position="601"/>
        <end position="698"/>
    </location>
</feature>
<evidence type="ECO:0000256" key="8">
    <source>
        <dbReference type="SAM" id="Coils"/>
    </source>
</evidence>
<dbReference type="Pfam" id="PF14783">
    <property type="entry name" value="BBS2_Mid"/>
    <property type="match status" value="1"/>
</dbReference>
<dbReference type="InterPro" id="IPR055379">
    <property type="entry name" value="BBS2_pf_dom"/>
</dbReference>
<evidence type="ECO:0000256" key="6">
    <source>
        <dbReference type="ARBA" id="ARBA00023273"/>
    </source>
</evidence>
<dbReference type="InterPro" id="IPR055381">
    <property type="entry name" value="BBS2_CtH_dom"/>
</dbReference>
<dbReference type="InterPro" id="IPR036322">
    <property type="entry name" value="WD40_repeat_dom_sf"/>
</dbReference>
<gene>
    <name evidence="16" type="ORF">RUM43_014218</name>
</gene>
<dbReference type="GO" id="GO:0043005">
    <property type="term" value="C:neuron projection"/>
    <property type="evidence" value="ECO:0007669"/>
    <property type="project" value="TreeGrafter"/>
</dbReference>
<evidence type="ECO:0000259" key="13">
    <source>
        <dbReference type="Pfam" id="PF23350"/>
    </source>
</evidence>
<keyword evidence="5 7" id="KW-0206">Cytoskeleton</keyword>
<dbReference type="GO" id="GO:0036064">
    <property type="term" value="C:ciliary basal body"/>
    <property type="evidence" value="ECO:0007669"/>
    <property type="project" value="TreeGrafter"/>
</dbReference>
<evidence type="ECO:0000256" key="2">
    <source>
        <dbReference type="ARBA" id="ARBA00004245"/>
    </source>
</evidence>
<evidence type="ECO:0000256" key="7">
    <source>
        <dbReference type="PIRNR" id="PIRNR013684"/>
    </source>
</evidence>
<evidence type="ECO:0000313" key="17">
    <source>
        <dbReference type="Proteomes" id="UP001372834"/>
    </source>
</evidence>
<reference evidence="16 17" key="1">
    <citation type="submission" date="2023-10" db="EMBL/GenBank/DDBJ databases">
        <title>Genomes of two closely related lineages of the louse Polyplax serrata with different host specificities.</title>
        <authorList>
            <person name="Martinu J."/>
            <person name="Tarabai H."/>
            <person name="Stefka J."/>
            <person name="Hypsa V."/>
        </authorList>
    </citation>
    <scope>NUCLEOTIDE SEQUENCE [LARGE SCALE GENOMIC DNA]</scope>
    <source>
        <strain evidence="16">HR10_N</strain>
    </source>
</reference>
<comment type="caution">
    <text evidence="16">The sequence shown here is derived from an EMBL/GenBank/DDBJ whole genome shotgun (WGS) entry which is preliminary data.</text>
</comment>
<evidence type="ECO:0000259" key="12">
    <source>
        <dbReference type="Pfam" id="PF14783"/>
    </source>
</evidence>
<dbReference type="PIRSF" id="PIRSF013684">
    <property type="entry name" value="BBS2"/>
    <property type="match status" value="1"/>
</dbReference>
<evidence type="ECO:0000256" key="4">
    <source>
        <dbReference type="ARBA" id="ARBA00023069"/>
    </source>
</evidence>
<feature type="domain" description="Ciliary BBSome complex subunit 2 N-terminal" evidence="10">
    <location>
        <begin position="45"/>
        <end position="142"/>
    </location>
</feature>
<dbReference type="Gene3D" id="2.130.10.10">
    <property type="entry name" value="YVTN repeat-like/Quinoprotein amine dehydrogenase"/>
    <property type="match status" value="1"/>
</dbReference>
<evidence type="ECO:0000256" key="9">
    <source>
        <dbReference type="SAM" id="MobiDB-lite"/>
    </source>
</evidence>
<feature type="domain" description="BBS2 platform" evidence="13">
    <location>
        <begin position="505"/>
        <end position="589"/>
    </location>
</feature>
<feature type="compositionally biased region" description="Polar residues" evidence="9">
    <location>
        <begin position="1"/>
        <end position="17"/>
    </location>
</feature>
<dbReference type="Pfam" id="PF14782">
    <property type="entry name" value="BBS2_GAE"/>
    <property type="match status" value="1"/>
</dbReference>
<dbReference type="GO" id="GO:0031514">
    <property type="term" value="C:motile cilium"/>
    <property type="evidence" value="ECO:0007669"/>
    <property type="project" value="TreeGrafter"/>
</dbReference>
<evidence type="ECO:0000256" key="3">
    <source>
        <dbReference type="ARBA" id="ARBA00022490"/>
    </source>
</evidence>
<evidence type="ECO:0000259" key="14">
    <source>
        <dbReference type="Pfam" id="PF23351"/>
    </source>
</evidence>
<dbReference type="Pfam" id="PF23351">
    <property type="entry name" value="BBS2_CtH"/>
    <property type="match status" value="1"/>
</dbReference>
<protein>
    <recommendedName>
        <fullName evidence="7">Bardet-Biedl syndrome 2 protein homolog</fullName>
    </recommendedName>
</protein>
<dbReference type="InterPro" id="IPR016616">
    <property type="entry name" value="Bardet-Biedl_syndrome_2_prot"/>
</dbReference>
<dbReference type="EMBL" id="JAWJWE010000009">
    <property type="protein sequence ID" value="KAK6631122.1"/>
    <property type="molecule type" value="Genomic_DNA"/>
</dbReference>
<dbReference type="Proteomes" id="UP001372834">
    <property type="component" value="Unassembled WGS sequence"/>
</dbReference>
<name>A0AAN8P468_POLSC</name>
<comment type="subcellular location">
    <subcellularLocation>
        <location evidence="1">Cell projection</location>
        <location evidence="1">Cilium</location>
    </subcellularLocation>
    <subcellularLocation>
        <location evidence="2">Cytoplasm</location>
        <location evidence="2">Cytoskeleton</location>
    </subcellularLocation>
</comment>
<feature type="domain" description="Ciliary BBSome complex subunit 2 middle region" evidence="12">
    <location>
        <begin position="179"/>
        <end position="286"/>
    </location>
</feature>
<dbReference type="Pfam" id="PF23350">
    <property type="entry name" value="BBS2_pf"/>
    <property type="match status" value="1"/>
</dbReference>